<evidence type="ECO:0000313" key="2">
    <source>
        <dbReference type="EMBL" id="GFA43907.1"/>
    </source>
</evidence>
<gene>
    <name evidence="2" type="ORF">Tci_615879</name>
</gene>
<name>A0A699JM23_TANCI</name>
<dbReference type="EMBL" id="BKCJ010424210">
    <property type="protein sequence ID" value="GFA43907.1"/>
    <property type="molecule type" value="Genomic_DNA"/>
</dbReference>
<dbReference type="AlphaFoldDB" id="A0A699JM23"/>
<comment type="caution">
    <text evidence="2">The sequence shown here is derived from an EMBL/GenBank/DDBJ whole genome shotgun (WGS) entry which is preliminary data.</text>
</comment>
<reference evidence="2" key="1">
    <citation type="journal article" date="2019" name="Sci. Rep.">
        <title>Draft genome of Tanacetum cinerariifolium, the natural source of mosquito coil.</title>
        <authorList>
            <person name="Yamashiro T."/>
            <person name="Shiraishi A."/>
            <person name="Satake H."/>
            <person name="Nakayama K."/>
        </authorList>
    </citation>
    <scope>NUCLEOTIDE SEQUENCE</scope>
</reference>
<sequence>ASSTNIDNLSDAVICSFFASQPNSPQLVHEKLEQIHLDDMEEMDLRCQMAMLTIRTRKFLKKTGRKLTVNGNETIGFDNPKWSATTATRVDILLGTIKELRKKLEKDQKEKDGIQLNVEKFKHASKSLNKLIDCQIVENYKKELGYKNYNAVPPPYIGIFIPPTDDLSFTGLDEFANKPVVKNYKDKSSEEEPKVVTKNDDAPIIKEWVSDNEEEEVSQPKI</sequence>
<feature type="non-terminal residue" evidence="2">
    <location>
        <position position="1"/>
    </location>
</feature>
<proteinExistence type="predicted"/>
<keyword evidence="1" id="KW-0175">Coiled coil</keyword>
<organism evidence="2">
    <name type="scientific">Tanacetum cinerariifolium</name>
    <name type="common">Dalmatian daisy</name>
    <name type="synonym">Chrysanthemum cinerariifolium</name>
    <dbReference type="NCBI Taxonomy" id="118510"/>
    <lineage>
        <taxon>Eukaryota</taxon>
        <taxon>Viridiplantae</taxon>
        <taxon>Streptophyta</taxon>
        <taxon>Embryophyta</taxon>
        <taxon>Tracheophyta</taxon>
        <taxon>Spermatophyta</taxon>
        <taxon>Magnoliopsida</taxon>
        <taxon>eudicotyledons</taxon>
        <taxon>Gunneridae</taxon>
        <taxon>Pentapetalae</taxon>
        <taxon>asterids</taxon>
        <taxon>campanulids</taxon>
        <taxon>Asterales</taxon>
        <taxon>Asteraceae</taxon>
        <taxon>Asteroideae</taxon>
        <taxon>Anthemideae</taxon>
        <taxon>Anthemidinae</taxon>
        <taxon>Tanacetum</taxon>
    </lineage>
</organism>
<accession>A0A699JM23</accession>
<feature type="coiled-coil region" evidence="1">
    <location>
        <begin position="90"/>
        <end position="117"/>
    </location>
</feature>
<protein>
    <submittedName>
        <fullName evidence="2">Uncharacterized protein</fullName>
    </submittedName>
</protein>
<evidence type="ECO:0000256" key="1">
    <source>
        <dbReference type="SAM" id="Coils"/>
    </source>
</evidence>